<dbReference type="PANTHER" id="PTHR48449">
    <property type="entry name" value="DUF1985 DOMAIN-CONTAINING PROTEIN"/>
    <property type="match status" value="1"/>
</dbReference>
<sequence>MNHRKVYSQGSIPFSWEDKPGISKVTNQDCFIDGINLQALDLNPSLFRPSPYVLSNSRPKVEANYDKIIPLPPCPPSTQPPSRSTSKDYRWQDDPFLVAYKECTKTEHEDGGGMTEPPTQAMVGQSSSGLPTHQFAPGFSYTLSNGCLRGYRSLSQGVVVICVGVVAVRRLRGRGCHRRSPFAGLNTMGEKEAMSKESITYFRMFDKDDMYSAKVTIKSNLNEAMKKIRSKLNSKQLGLFESTCFGHFLHANELQVSGSIINQMLWRQCVGHDMEVMEFSFGGTGARFTIQEFGLITGLCCGAIPTDKPSPHHFRDTYFGGRKLPLHNSDIVDVFDTTTCKDDHDMLRLALLFF</sequence>
<keyword evidence="4" id="KW-1185">Reference proteome</keyword>
<dbReference type="OrthoDB" id="1930729at2759"/>
<feature type="region of interest" description="Disordered" evidence="1">
    <location>
        <begin position="66"/>
        <end position="88"/>
    </location>
</feature>
<comment type="caution">
    <text evidence="3">The sequence shown here is derived from an EMBL/GenBank/DDBJ whole genome shotgun (WGS) entry which is preliminary data.</text>
</comment>
<evidence type="ECO:0000313" key="4">
    <source>
        <dbReference type="Proteomes" id="UP000796880"/>
    </source>
</evidence>
<dbReference type="Pfam" id="PF09331">
    <property type="entry name" value="DUF1985"/>
    <property type="match status" value="1"/>
</dbReference>
<organism evidence="3 4">
    <name type="scientific">Rhamnella rubrinervis</name>
    <dbReference type="NCBI Taxonomy" id="2594499"/>
    <lineage>
        <taxon>Eukaryota</taxon>
        <taxon>Viridiplantae</taxon>
        <taxon>Streptophyta</taxon>
        <taxon>Embryophyta</taxon>
        <taxon>Tracheophyta</taxon>
        <taxon>Spermatophyta</taxon>
        <taxon>Magnoliopsida</taxon>
        <taxon>eudicotyledons</taxon>
        <taxon>Gunneridae</taxon>
        <taxon>Pentapetalae</taxon>
        <taxon>rosids</taxon>
        <taxon>fabids</taxon>
        <taxon>Rosales</taxon>
        <taxon>Rhamnaceae</taxon>
        <taxon>rhamnoid group</taxon>
        <taxon>Rhamneae</taxon>
        <taxon>Rhamnella</taxon>
    </lineage>
</organism>
<dbReference type="PANTHER" id="PTHR48449:SF1">
    <property type="entry name" value="DUF1985 DOMAIN-CONTAINING PROTEIN"/>
    <property type="match status" value="1"/>
</dbReference>
<reference evidence="3" key="1">
    <citation type="submission" date="2020-03" db="EMBL/GenBank/DDBJ databases">
        <title>A high-quality chromosome-level genome assembly of a woody plant with both climbing and erect habits, Rhamnella rubrinervis.</title>
        <authorList>
            <person name="Lu Z."/>
            <person name="Yang Y."/>
            <person name="Zhu X."/>
            <person name="Sun Y."/>
        </authorList>
    </citation>
    <scope>NUCLEOTIDE SEQUENCE</scope>
    <source>
        <strain evidence="3">BYM</strain>
        <tissue evidence="3">Leaf</tissue>
    </source>
</reference>
<dbReference type="AlphaFoldDB" id="A0A8K0E1J0"/>
<feature type="compositionally biased region" description="Pro residues" evidence="1">
    <location>
        <begin position="70"/>
        <end position="79"/>
    </location>
</feature>
<gene>
    <name evidence="3" type="ORF">FNV43_RR17363</name>
</gene>
<dbReference type="Proteomes" id="UP000796880">
    <property type="component" value="Unassembled WGS sequence"/>
</dbReference>
<evidence type="ECO:0000256" key="1">
    <source>
        <dbReference type="SAM" id="MobiDB-lite"/>
    </source>
</evidence>
<proteinExistence type="predicted"/>
<dbReference type="InterPro" id="IPR015410">
    <property type="entry name" value="DUF1985"/>
</dbReference>
<evidence type="ECO:0000313" key="3">
    <source>
        <dbReference type="EMBL" id="KAF3439088.1"/>
    </source>
</evidence>
<feature type="domain" description="DUF1985" evidence="2">
    <location>
        <begin position="265"/>
        <end position="354"/>
    </location>
</feature>
<dbReference type="EMBL" id="VOIH02000008">
    <property type="protein sequence ID" value="KAF3439088.1"/>
    <property type="molecule type" value="Genomic_DNA"/>
</dbReference>
<protein>
    <recommendedName>
        <fullName evidence="2">DUF1985 domain-containing protein</fullName>
    </recommendedName>
</protein>
<evidence type="ECO:0000259" key="2">
    <source>
        <dbReference type="Pfam" id="PF09331"/>
    </source>
</evidence>
<name>A0A8K0E1J0_9ROSA</name>
<accession>A0A8K0E1J0</accession>